<gene>
    <name evidence="1" type="ORF">KIS1582_1485</name>
</gene>
<organism evidence="1 2">
    <name type="scientific">Cytobacillus firmus</name>
    <name type="common">Bacillus firmus</name>
    <dbReference type="NCBI Taxonomy" id="1399"/>
    <lineage>
        <taxon>Bacteria</taxon>
        <taxon>Bacillati</taxon>
        <taxon>Bacillota</taxon>
        <taxon>Bacilli</taxon>
        <taxon>Bacillales</taxon>
        <taxon>Bacillaceae</taxon>
        <taxon>Cytobacillus</taxon>
    </lineage>
</organism>
<dbReference type="Proteomes" id="UP000465778">
    <property type="component" value="Unassembled WGS sequence"/>
</dbReference>
<sequence length="42" mass="5022">MKECTAASEWMQFFNELDERQLRTLTPGFLLFVFEVHTAREV</sequence>
<dbReference type="RefSeq" id="WP_268891821.1">
    <property type="nucleotide sequence ID" value="NZ_JBALOT010000025.1"/>
</dbReference>
<reference evidence="1 2" key="1">
    <citation type="journal article" date="2020" name="G3 (Bethesda)">
        <title>Whole Genome Sequencing and Comparative Genomics of Two Nematicidal Bacillus Strains Reveals a Wide Range of Possible Virulence Factors.</title>
        <authorList>
            <person name="Susic N."/>
            <person name="Janezic S."/>
            <person name="Rupnik M."/>
            <person name="Geric Stare B."/>
        </authorList>
    </citation>
    <scope>NUCLEOTIDE SEQUENCE [LARGE SCALE GENOMIC DNA]</scope>
    <source>
        <strain evidence="1 2">I-1582</strain>
    </source>
</reference>
<proteinExistence type="predicted"/>
<dbReference type="EMBL" id="VDEM01000011">
    <property type="protein sequence ID" value="KAF0824722.1"/>
    <property type="molecule type" value="Genomic_DNA"/>
</dbReference>
<name>A0A800NBA2_CYTFI</name>
<accession>A0A800NBA2</accession>
<evidence type="ECO:0000313" key="1">
    <source>
        <dbReference type="EMBL" id="KAF0824722.1"/>
    </source>
</evidence>
<protein>
    <submittedName>
        <fullName evidence="1">Uncharacterized protein</fullName>
    </submittedName>
</protein>
<comment type="caution">
    <text evidence="1">The sequence shown here is derived from an EMBL/GenBank/DDBJ whole genome shotgun (WGS) entry which is preliminary data.</text>
</comment>
<dbReference type="AlphaFoldDB" id="A0A800NBA2"/>
<evidence type="ECO:0000313" key="2">
    <source>
        <dbReference type="Proteomes" id="UP000465778"/>
    </source>
</evidence>